<organism evidence="2 3">
    <name type="scientific">Podospora aff. communis PSN243</name>
    <dbReference type="NCBI Taxonomy" id="3040156"/>
    <lineage>
        <taxon>Eukaryota</taxon>
        <taxon>Fungi</taxon>
        <taxon>Dikarya</taxon>
        <taxon>Ascomycota</taxon>
        <taxon>Pezizomycotina</taxon>
        <taxon>Sordariomycetes</taxon>
        <taxon>Sordariomycetidae</taxon>
        <taxon>Sordariales</taxon>
        <taxon>Podosporaceae</taxon>
        <taxon>Podospora</taxon>
    </lineage>
</organism>
<protein>
    <submittedName>
        <fullName evidence="2">Uncharacterized protein</fullName>
    </submittedName>
</protein>
<feature type="chain" id="PRO_5043888779" evidence="1">
    <location>
        <begin position="25"/>
        <end position="718"/>
    </location>
</feature>
<dbReference type="AlphaFoldDB" id="A0AAV9GK84"/>
<evidence type="ECO:0000256" key="1">
    <source>
        <dbReference type="SAM" id="SignalP"/>
    </source>
</evidence>
<name>A0AAV9GK84_9PEZI</name>
<keyword evidence="3" id="KW-1185">Reference proteome</keyword>
<sequence length="718" mass="80744">MKPLSRSALSWLGLVAALPSLSLGELSPNRTLLPWAFEPLPLGTVRPLGWLHGELRALGSGLAGHEYEFWPYVKDSRWLGGRSDYSALNEALPYWFNGLVPLAYTLDDERLKGQVHAVAAEVLRRQADDGWIGPEVGEDRNLWGRVPFLLGLTQLAEANVTGWKHPIVHSLVKYLRLVDVMLRDGGQGYTLCRWHPNDCSWGQVRVHDFISVIQWVLENTEVGDRDRDMMWDTMDRLYRTSNFKWEDWYIEGRYQKVIKDAHPGNPEFPYLHGVNVGQGLKASAVIRRYSHRESLVKSTWNAVDWTFRYHGTPSGTIFADEVQRDLAPFMGAELCTAVETGYSLAYLYHAVGANEFADRAELTIFNALPVSLTHDTWGHQYMARSNQPWALRQIDRPSLFTTASGMATIFGLEPMYPCCTVNYPQGWPKFIARTWARAETGLVHALLSPSAVNTTIPHKGRVIIECKTDYPFSDRLTYSISAQSGFDLFLRFPTWGIRGESSVQLLSDASKSEAEQMTAVQVDAETGLHRLSIPAGKSTVIYTIASAIRVEPRANDAVSVYVGNVLYSLDVGQSMTSSLPHRHWDAGGDGTHEFEEYEKCRDFYFNHTKPWNVAIDPSTLRRSAWPRPAGYLERGFVDLESGGPGSFLAVDGCEINWPVLSGAAPAPPPRNPKCVTGKRTYRMIPYGAAKVHMSELPKVKLRRFWTHDPDRVADWGDL</sequence>
<evidence type="ECO:0000313" key="3">
    <source>
        <dbReference type="Proteomes" id="UP001321760"/>
    </source>
</evidence>
<proteinExistence type="predicted"/>
<reference evidence="2" key="1">
    <citation type="journal article" date="2023" name="Mol. Phylogenet. Evol.">
        <title>Genome-scale phylogeny and comparative genomics of the fungal order Sordariales.</title>
        <authorList>
            <person name="Hensen N."/>
            <person name="Bonometti L."/>
            <person name="Westerberg I."/>
            <person name="Brannstrom I.O."/>
            <person name="Guillou S."/>
            <person name="Cros-Aarteil S."/>
            <person name="Calhoun S."/>
            <person name="Haridas S."/>
            <person name="Kuo A."/>
            <person name="Mondo S."/>
            <person name="Pangilinan J."/>
            <person name="Riley R."/>
            <person name="LaButti K."/>
            <person name="Andreopoulos B."/>
            <person name="Lipzen A."/>
            <person name="Chen C."/>
            <person name="Yan M."/>
            <person name="Daum C."/>
            <person name="Ng V."/>
            <person name="Clum A."/>
            <person name="Steindorff A."/>
            <person name="Ohm R.A."/>
            <person name="Martin F."/>
            <person name="Silar P."/>
            <person name="Natvig D.O."/>
            <person name="Lalanne C."/>
            <person name="Gautier V."/>
            <person name="Ament-Velasquez S.L."/>
            <person name="Kruys A."/>
            <person name="Hutchinson M.I."/>
            <person name="Powell A.J."/>
            <person name="Barry K."/>
            <person name="Miller A.N."/>
            <person name="Grigoriev I.V."/>
            <person name="Debuchy R."/>
            <person name="Gladieux P."/>
            <person name="Hiltunen Thoren M."/>
            <person name="Johannesson H."/>
        </authorList>
    </citation>
    <scope>NUCLEOTIDE SEQUENCE</scope>
    <source>
        <strain evidence="2">PSN243</strain>
    </source>
</reference>
<gene>
    <name evidence="2" type="ORF">QBC34DRAFT_408966</name>
</gene>
<keyword evidence="1" id="KW-0732">Signal</keyword>
<accession>A0AAV9GK84</accession>
<reference evidence="2" key="2">
    <citation type="submission" date="2023-05" db="EMBL/GenBank/DDBJ databases">
        <authorList>
            <consortium name="Lawrence Berkeley National Laboratory"/>
            <person name="Steindorff A."/>
            <person name="Hensen N."/>
            <person name="Bonometti L."/>
            <person name="Westerberg I."/>
            <person name="Brannstrom I.O."/>
            <person name="Guillou S."/>
            <person name="Cros-Aarteil S."/>
            <person name="Calhoun S."/>
            <person name="Haridas S."/>
            <person name="Kuo A."/>
            <person name="Mondo S."/>
            <person name="Pangilinan J."/>
            <person name="Riley R."/>
            <person name="Labutti K."/>
            <person name="Andreopoulos B."/>
            <person name="Lipzen A."/>
            <person name="Chen C."/>
            <person name="Yanf M."/>
            <person name="Daum C."/>
            <person name="Ng V."/>
            <person name="Clum A."/>
            <person name="Ohm R."/>
            <person name="Martin F."/>
            <person name="Silar P."/>
            <person name="Natvig D."/>
            <person name="Lalanne C."/>
            <person name="Gautier V."/>
            <person name="Ament-Velasquez S.L."/>
            <person name="Kruys A."/>
            <person name="Hutchinson M.I."/>
            <person name="Powell A.J."/>
            <person name="Barry K."/>
            <person name="Miller A.N."/>
            <person name="Grigoriev I.V."/>
            <person name="Debuchy R."/>
            <person name="Gladieux P."/>
            <person name="Thoren M.H."/>
            <person name="Johannesson H."/>
        </authorList>
    </citation>
    <scope>NUCLEOTIDE SEQUENCE</scope>
    <source>
        <strain evidence="2">PSN243</strain>
    </source>
</reference>
<comment type="caution">
    <text evidence="2">The sequence shown here is derived from an EMBL/GenBank/DDBJ whole genome shotgun (WGS) entry which is preliminary data.</text>
</comment>
<evidence type="ECO:0000313" key="2">
    <source>
        <dbReference type="EMBL" id="KAK4447830.1"/>
    </source>
</evidence>
<feature type="signal peptide" evidence="1">
    <location>
        <begin position="1"/>
        <end position="24"/>
    </location>
</feature>
<dbReference type="Proteomes" id="UP001321760">
    <property type="component" value="Unassembled WGS sequence"/>
</dbReference>
<dbReference type="EMBL" id="MU865947">
    <property type="protein sequence ID" value="KAK4447830.1"/>
    <property type="molecule type" value="Genomic_DNA"/>
</dbReference>